<proteinExistence type="predicted"/>
<protein>
    <submittedName>
        <fullName evidence="4">DUF3426 domain-containing protein</fullName>
    </submittedName>
</protein>
<feature type="compositionally biased region" description="Low complexity" evidence="1">
    <location>
        <begin position="233"/>
        <end position="247"/>
    </location>
</feature>
<name>A0ABS2WCW3_9GAMM</name>
<organism evidence="4 5">
    <name type="scientific">Amphritea pacifica</name>
    <dbReference type="NCBI Taxonomy" id="2811233"/>
    <lineage>
        <taxon>Bacteria</taxon>
        <taxon>Pseudomonadati</taxon>
        <taxon>Pseudomonadota</taxon>
        <taxon>Gammaproteobacteria</taxon>
        <taxon>Oceanospirillales</taxon>
        <taxon>Oceanospirillaceae</taxon>
        <taxon>Amphritea</taxon>
    </lineage>
</organism>
<evidence type="ECO:0000259" key="3">
    <source>
        <dbReference type="Pfam" id="PF13719"/>
    </source>
</evidence>
<comment type="caution">
    <text evidence="4">The sequence shown here is derived from an EMBL/GenBank/DDBJ whole genome shotgun (WGS) entry which is preliminary data.</text>
</comment>
<feature type="compositionally biased region" description="Polar residues" evidence="1">
    <location>
        <begin position="161"/>
        <end position="173"/>
    </location>
</feature>
<dbReference type="InterPro" id="IPR011723">
    <property type="entry name" value="Znf/thioredoxin_put"/>
</dbReference>
<dbReference type="InterPro" id="IPR021834">
    <property type="entry name" value="DUF3426"/>
</dbReference>
<feature type="transmembrane region" description="Helical" evidence="2">
    <location>
        <begin position="321"/>
        <end position="341"/>
    </location>
</feature>
<keyword evidence="2" id="KW-1133">Transmembrane helix</keyword>
<sequence length="479" mass="52428">MGRNIITECPACHTRFQVTQGQLNIASGKVRCGACLEVFNAEVYRCDDLDDPLESIIQPPEAPATSDQSHKDPLFDSIEIPPFSPPASPHEDINKRYAPDHLPESVIEPPADAPRVQQLPEQLPGWATRQQSERLQSEADTGLPLAEEDLLYQADPLFAEPQTTEEISETDTAPSPEAPQGHPSLPATEPADLDQPVSELLQPVGQPQNPQQFDLIETDRLQPSATSSGNNETPATAPAPDIAPDIAAETEPESGHALASDSEDSSRIDSPQSDNNAVPEPTAAKQEPPPAEGPQQPAVTSFRAEPVMIRTTTAKPSSRPLGWAILSLLAIMLLAGQYLWFNRQQLNSDPRLRPAYALACQYIPCQLNAPIRLDQISTRKLIIVEHPDYQGVLSVNLLLENRAGFAQPYPAILLAFSDRLGKLISERLFQPSDYLQPDNPDQMPAQQTVEIHFDILDPGRRALSYEASLKAPTPPEKQE</sequence>
<dbReference type="NCBIfam" id="TIGR02098">
    <property type="entry name" value="MJ0042_CXXC"/>
    <property type="match status" value="1"/>
</dbReference>
<dbReference type="RefSeq" id="WP_205214367.1">
    <property type="nucleotide sequence ID" value="NZ_JAFFZP010000044.1"/>
</dbReference>
<gene>
    <name evidence="4" type="ORF">JW498_19465</name>
</gene>
<dbReference type="Pfam" id="PF11906">
    <property type="entry name" value="DUF3426"/>
    <property type="match status" value="1"/>
</dbReference>
<evidence type="ECO:0000313" key="5">
    <source>
        <dbReference type="Proteomes" id="UP000760472"/>
    </source>
</evidence>
<dbReference type="Proteomes" id="UP000760472">
    <property type="component" value="Unassembled WGS sequence"/>
</dbReference>
<evidence type="ECO:0000256" key="1">
    <source>
        <dbReference type="SAM" id="MobiDB-lite"/>
    </source>
</evidence>
<evidence type="ECO:0000256" key="2">
    <source>
        <dbReference type="SAM" id="Phobius"/>
    </source>
</evidence>
<dbReference type="EMBL" id="JAFFZP010000044">
    <property type="protein sequence ID" value="MBN0989552.1"/>
    <property type="molecule type" value="Genomic_DNA"/>
</dbReference>
<feature type="region of interest" description="Disordered" evidence="1">
    <location>
        <begin position="159"/>
        <end position="304"/>
    </location>
</feature>
<keyword evidence="2" id="KW-0472">Membrane</keyword>
<dbReference type="Pfam" id="PF13719">
    <property type="entry name" value="Zn_ribbon_5"/>
    <property type="match status" value="1"/>
</dbReference>
<accession>A0ABS2WCW3</accession>
<reference evidence="4 5" key="1">
    <citation type="submission" date="2021-02" db="EMBL/GenBank/DDBJ databases">
        <title>A novel species of genus Amphritea isolated from a fishpond in China.</title>
        <authorList>
            <person name="Lu H."/>
        </authorList>
    </citation>
    <scope>NUCLEOTIDE SEQUENCE [LARGE SCALE GENOMIC DNA]</scope>
    <source>
        <strain evidence="4 5">RP18W</strain>
    </source>
</reference>
<evidence type="ECO:0000313" key="4">
    <source>
        <dbReference type="EMBL" id="MBN0989552.1"/>
    </source>
</evidence>
<keyword evidence="2" id="KW-0812">Transmembrane</keyword>
<feature type="domain" description="Zinc finger/thioredoxin putative" evidence="3">
    <location>
        <begin position="6"/>
        <end position="41"/>
    </location>
</feature>
<feature type="compositionally biased region" description="Polar residues" evidence="1">
    <location>
        <begin position="221"/>
        <end position="232"/>
    </location>
</feature>
<feature type="region of interest" description="Disordered" evidence="1">
    <location>
        <begin position="54"/>
        <end position="96"/>
    </location>
</feature>
<keyword evidence="5" id="KW-1185">Reference proteome</keyword>